<reference evidence="1 2" key="1">
    <citation type="journal article" date="2018" name="Sci. Rep.">
        <title>Genomic signatures of local adaptation to the degree of environmental predictability in rotifers.</title>
        <authorList>
            <person name="Franch-Gras L."/>
            <person name="Hahn C."/>
            <person name="Garcia-Roger E.M."/>
            <person name="Carmona M.J."/>
            <person name="Serra M."/>
            <person name="Gomez A."/>
        </authorList>
    </citation>
    <scope>NUCLEOTIDE SEQUENCE [LARGE SCALE GENOMIC DNA]</scope>
    <source>
        <strain evidence="1">HYR1</strain>
    </source>
</reference>
<dbReference type="STRING" id="10195.A0A3M7S349"/>
<sequence length="285" mass="32017">MNVLPKVVVDMIETGASGLDIDKLEYSLEMATETRAISCFIGRFLIKIDEWIGEQLFVVSRDLSSEHCILGRDFLKKNRVLVDHYNDNILIRSESCVPTICANKINCVVQKAVKIEPLSEKLIYAKFGKMELNRTIIFESNPILDHKGIKLACSLHQVEKHIEQIVVSALNATTDTVKLEPNEIVGFLEEAGDIFVGATFKEEKGEPVKVMDQLAGVSRRNNKKVDSSSYVSKITRYKECIHKLVNNNLAAARAKQRKIYNSKAKPIKGVRVGDLVMLKKFKPAV</sequence>
<comment type="caution">
    <text evidence="1">The sequence shown here is derived from an EMBL/GenBank/DDBJ whole genome shotgun (WGS) entry which is preliminary data.</text>
</comment>
<keyword evidence="2" id="KW-1185">Reference proteome</keyword>
<proteinExistence type="predicted"/>
<dbReference type="EMBL" id="REGN01002134">
    <property type="protein sequence ID" value="RNA30058.1"/>
    <property type="molecule type" value="Genomic_DNA"/>
</dbReference>
<evidence type="ECO:0000313" key="2">
    <source>
        <dbReference type="Proteomes" id="UP000276133"/>
    </source>
</evidence>
<evidence type="ECO:0000313" key="1">
    <source>
        <dbReference type="EMBL" id="RNA30058.1"/>
    </source>
</evidence>
<dbReference type="AlphaFoldDB" id="A0A3M7S349"/>
<gene>
    <name evidence="1" type="ORF">BpHYR1_048582</name>
</gene>
<protein>
    <submittedName>
        <fullName evidence="1">Uncharacterized protein</fullName>
    </submittedName>
</protein>
<dbReference type="Proteomes" id="UP000276133">
    <property type="component" value="Unassembled WGS sequence"/>
</dbReference>
<organism evidence="1 2">
    <name type="scientific">Brachionus plicatilis</name>
    <name type="common">Marine rotifer</name>
    <name type="synonym">Brachionus muelleri</name>
    <dbReference type="NCBI Taxonomy" id="10195"/>
    <lineage>
        <taxon>Eukaryota</taxon>
        <taxon>Metazoa</taxon>
        <taxon>Spiralia</taxon>
        <taxon>Gnathifera</taxon>
        <taxon>Rotifera</taxon>
        <taxon>Eurotatoria</taxon>
        <taxon>Monogononta</taxon>
        <taxon>Pseudotrocha</taxon>
        <taxon>Ploima</taxon>
        <taxon>Brachionidae</taxon>
        <taxon>Brachionus</taxon>
    </lineage>
</organism>
<name>A0A3M7S349_BRAPC</name>
<accession>A0A3M7S349</accession>